<dbReference type="PANTHER" id="PTHR22576">
    <property type="entry name" value="MUCOSA ASSOCIATED LYMPHOID TISSUE LYMPHOMA TRANSLOCATION PROTEIN 1/PARACASPASE"/>
    <property type="match status" value="1"/>
</dbReference>
<keyword evidence="3" id="KW-1185">Reference proteome</keyword>
<dbReference type="PANTHER" id="PTHR22576:SF37">
    <property type="entry name" value="MUCOSA-ASSOCIATED LYMPHOID TISSUE LYMPHOMA TRANSLOCATION PROTEIN 1"/>
    <property type="match status" value="1"/>
</dbReference>
<dbReference type="OrthoDB" id="9768004at2"/>
<dbReference type="EMBL" id="AP018227">
    <property type="protein sequence ID" value="BAY82124.1"/>
    <property type="molecule type" value="Genomic_DNA"/>
</dbReference>
<sequence>MGRNWAIAIGINKYDNLQNLNYAQRDAEAMKDWFEQSAKFDQVFLFTEDSPDIANNPPISTKPTFGRLRRFFRVNFEKPLLSAGDNLWFFFAGHGQRDAGRDYLMLSDSDPGDVENSALSVSWITERLRRWGADNVVLFLDACRNEGSRGGLGIGEEEHQGVITFYSCNANQKSWEIDALQHGAFTYALLEGLNSQGESNCATVERLARHSLIHTVEKHNSLLQIIYLNLELHTNFYFS</sequence>
<protein>
    <recommendedName>
        <fullName evidence="1">Peptidase C14 caspase domain-containing protein</fullName>
    </recommendedName>
</protein>
<organism evidence="2 3">
    <name type="scientific">Calothrix parasitica NIES-267</name>
    <dbReference type="NCBI Taxonomy" id="1973488"/>
    <lineage>
        <taxon>Bacteria</taxon>
        <taxon>Bacillati</taxon>
        <taxon>Cyanobacteriota</taxon>
        <taxon>Cyanophyceae</taxon>
        <taxon>Nostocales</taxon>
        <taxon>Calotrichaceae</taxon>
        <taxon>Calothrix</taxon>
    </lineage>
</organism>
<proteinExistence type="predicted"/>
<dbReference type="InterPro" id="IPR052039">
    <property type="entry name" value="Caspase-related_regulators"/>
</dbReference>
<name>A0A1Z4LLS1_9CYAN</name>
<accession>A0A1Z4LLS1</accession>
<dbReference type="InterPro" id="IPR011600">
    <property type="entry name" value="Pept_C14_caspase"/>
</dbReference>
<dbReference type="Pfam" id="PF00656">
    <property type="entry name" value="Peptidase_C14"/>
    <property type="match status" value="1"/>
</dbReference>
<gene>
    <name evidence="2" type="ORF">NIES267_16030</name>
</gene>
<evidence type="ECO:0000313" key="2">
    <source>
        <dbReference type="EMBL" id="BAY82124.1"/>
    </source>
</evidence>
<dbReference type="AlphaFoldDB" id="A0A1Z4LLS1"/>
<dbReference type="Proteomes" id="UP000218418">
    <property type="component" value="Chromosome"/>
</dbReference>
<dbReference type="GO" id="GO:0004197">
    <property type="term" value="F:cysteine-type endopeptidase activity"/>
    <property type="evidence" value="ECO:0007669"/>
    <property type="project" value="InterPro"/>
</dbReference>
<dbReference type="GO" id="GO:0006508">
    <property type="term" value="P:proteolysis"/>
    <property type="evidence" value="ECO:0007669"/>
    <property type="project" value="InterPro"/>
</dbReference>
<evidence type="ECO:0000259" key="1">
    <source>
        <dbReference type="Pfam" id="PF00656"/>
    </source>
</evidence>
<reference evidence="2 3" key="1">
    <citation type="submission" date="2017-06" db="EMBL/GenBank/DDBJ databases">
        <title>Genome sequencing of cyanobaciteial culture collection at National Institute for Environmental Studies (NIES).</title>
        <authorList>
            <person name="Hirose Y."/>
            <person name="Shimura Y."/>
            <person name="Fujisawa T."/>
            <person name="Nakamura Y."/>
            <person name="Kawachi M."/>
        </authorList>
    </citation>
    <scope>NUCLEOTIDE SEQUENCE [LARGE SCALE GENOMIC DNA]</scope>
    <source>
        <strain evidence="2 3">NIES-267</strain>
    </source>
</reference>
<dbReference type="SUPFAM" id="SSF52129">
    <property type="entry name" value="Caspase-like"/>
    <property type="match status" value="1"/>
</dbReference>
<dbReference type="Gene3D" id="3.40.50.1460">
    <property type="match status" value="1"/>
</dbReference>
<evidence type="ECO:0000313" key="3">
    <source>
        <dbReference type="Proteomes" id="UP000218418"/>
    </source>
</evidence>
<feature type="domain" description="Peptidase C14 caspase" evidence="1">
    <location>
        <begin position="3"/>
        <end position="207"/>
    </location>
</feature>
<dbReference type="InterPro" id="IPR029030">
    <property type="entry name" value="Caspase-like_dom_sf"/>
</dbReference>